<dbReference type="Gene3D" id="1.20.1640.10">
    <property type="entry name" value="Multidrug efflux transporter AcrB transmembrane domain"/>
    <property type="match status" value="2"/>
</dbReference>
<keyword evidence="5 9" id="KW-0653">Protein transport</keyword>
<dbReference type="GO" id="GO:0043952">
    <property type="term" value="P:protein transport by the Sec complex"/>
    <property type="evidence" value="ECO:0007669"/>
    <property type="project" value="UniProtKB-UniRule"/>
</dbReference>
<comment type="subunit">
    <text evidence="9">Forms a complex with SecF. Part of the essential Sec protein translocation apparatus which comprises SecA, SecYEG and auxiliary proteins SecDF. Other proteins may also be involved.</text>
</comment>
<name>A0A2S5A1D3_9SPHI</name>
<dbReference type="InterPro" id="IPR022813">
    <property type="entry name" value="SecD/SecF_arch_bac"/>
</dbReference>
<dbReference type="InterPro" id="IPR005665">
    <property type="entry name" value="SecF_bac"/>
</dbReference>
<feature type="transmembrane region" description="Helical" evidence="9">
    <location>
        <begin position="821"/>
        <end position="838"/>
    </location>
</feature>
<feature type="transmembrane region" description="Helical" evidence="9">
    <location>
        <begin position="692"/>
        <end position="710"/>
    </location>
</feature>
<dbReference type="InterPro" id="IPR022645">
    <property type="entry name" value="SecD/SecF_bac"/>
</dbReference>
<dbReference type="InterPro" id="IPR022646">
    <property type="entry name" value="SecD/SecF_CS"/>
</dbReference>
<dbReference type="RefSeq" id="WP_103789535.1">
    <property type="nucleotide sequence ID" value="NZ_PQVF01000008.1"/>
</dbReference>
<dbReference type="HAMAP" id="MF_01464_B">
    <property type="entry name" value="SecF_B"/>
    <property type="match status" value="1"/>
</dbReference>
<dbReference type="SUPFAM" id="SSF82866">
    <property type="entry name" value="Multidrug efflux transporter AcrB transmembrane domain"/>
    <property type="match status" value="2"/>
</dbReference>
<dbReference type="PANTHER" id="PTHR30081:SF1">
    <property type="entry name" value="PROTEIN TRANSLOCASE SUBUNIT SECD"/>
    <property type="match status" value="1"/>
</dbReference>
<keyword evidence="3 9" id="KW-1003">Cell membrane</keyword>
<feature type="transmembrane region" description="Helical" evidence="9">
    <location>
        <begin position="511"/>
        <end position="530"/>
    </location>
</feature>
<keyword evidence="2 9" id="KW-0813">Transport</keyword>
<dbReference type="AlphaFoldDB" id="A0A2S5A1D3"/>
<evidence type="ECO:0000259" key="12">
    <source>
        <dbReference type="Pfam" id="PF21760"/>
    </source>
</evidence>
<dbReference type="HAMAP" id="MF_01463_B">
    <property type="entry name" value="SecD_B"/>
    <property type="match status" value="1"/>
</dbReference>
<dbReference type="Gene3D" id="3.30.70.3220">
    <property type="match status" value="1"/>
</dbReference>
<feature type="transmembrane region" description="Helical" evidence="9">
    <location>
        <begin position="933"/>
        <end position="953"/>
    </location>
</feature>
<comment type="caution">
    <text evidence="9">Lacks conserved residue(s) required for the propagation of feature annotation.</text>
</comment>
<reference evidence="14 15" key="1">
    <citation type="submission" date="2018-01" db="EMBL/GenBank/DDBJ databases">
        <authorList>
            <person name="Gaut B.S."/>
            <person name="Morton B.R."/>
            <person name="Clegg M.T."/>
            <person name="Duvall M.R."/>
        </authorList>
    </citation>
    <scope>NUCLEOTIDE SEQUENCE [LARGE SCALE GENOMIC DNA]</scope>
    <source>
        <strain evidence="14 15">HR-AV</strain>
    </source>
</reference>
<protein>
    <recommendedName>
        <fullName evidence="9 10">Multifunctional fusion protein</fullName>
    </recommendedName>
    <domain>
        <recommendedName>
            <fullName evidence="9">Protein translocase subunit SecD</fullName>
        </recommendedName>
    </domain>
    <domain>
        <recommendedName>
            <fullName evidence="10">Protein-export membrane protein SecF</fullName>
        </recommendedName>
    </domain>
</protein>
<evidence type="ECO:0000256" key="10">
    <source>
        <dbReference type="HAMAP-Rule" id="MF_01464"/>
    </source>
</evidence>
<feature type="domain" description="SecDF P1 head subdomain" evidence="13">
    <location>
        <begin position="391"/>
        <end position="489"/>
    </location>
</feature>
<proteinExistence type="inferred from homology"/>
<dbReference type="Pfam" id="PF21760">
    <property type="entry name" value="SecD_1st"/>
    <property type="match status" value="1"/>
</dbReference>
<dbReference type="NCBIfam" id="TIGR01129">
    <property type="entry name" value="secD"/>
    <property type="match status" value="1"/>
</dbReference>
<evidence type="ECO:0000256" key="6">
    <source>
        <dbReference type="ARBA" id="ARBA00022989"/>
    </source>
</evidence>
<dbReference type="InterPro" id="IPR048634">
    <property type="entry name" value="SecD_SecF_C"/>
</dbReference>
<dbReference type="FunFam" id="1.20.1640.10:FF:000004">
    <property type="entry name" value="Protein translocase subunit SecD"/>
    <property type="match status" value="1"/>
</dbReference>
<comment type="function">
    <text evidence="9">Part of the Sec protein translocase complex. Interacts with the SecYEG preprotein conducting channel. SecDF uses the proton motive force (PMF) to complete protein translocation after the ATP-dependent function of SecA.</text>
</comment>
<keyword evidence="4 9" id="KW-0812">Transmembrane</keyword>
<sequence length="990" mass="107273">MQGKGVIRFVAIALALACIYHISFTVVTSRVEKKAKEYANGNAAKESYYLDSIATEPVYDLGVAKFTYRECKEKQLNLGLDLKGGMNVTMEVSMVDLIRSMSGNSTDAAFNKALDLAKQRSTQGSSKDFVELFATAYNEVAPAGKLASIFATAENKGRIDYSTSNADVIKILKTESENAFNRSFEILRTRIDKFGVTQPNIQKIGGNRILIELPGVDDKERVRKLLQGSAKLEFWETYDNGEIYGGLVAANTAIASQLALTDKGAAKVDSTGKADTTQKKGDLALLNKMKPEAGKKDSAAAQALMAKQNPLFSVLIPSTYQAQNGQQSLAPGAVIGYAALKDTAKINQYLAIPAVKANFPSNIRFAWSVKSVNEKNIFQLFALKSSGREGKAALGGNVISNARNDFNQDGSPEVTMYMNADGAKEWRRITAEAAAANKRPIAIVLDDAVYSAPNVQNEISGGVSSISGKFTPKETEDLANILKAGKLPAPAKIVEEATVGPTLGQEAINNGLISCLAGLIVVFIFMAVYYNKAGVSADIALIVNLFFMIGVLASFGAVLTLPGIAGIVLNIGMAVDANVLIYERIKEELDHGKSLRMAITDGFKHAYSAIIDANVTILLLGIILYVFSSGLIQGFATTLIIGIFTSLFSAIFITRLIFEAQLAKNKVIKFTNEFSKNWFKDTDFDFVSKRKVFYIISVVIILAGAVSLATRGLSLGVDFQGGRTYTVRFDKDVKVGEIREALTPAFGGDAPEVKTFGGSGIGDNRQVRITTSYQIDNQSDHVDQEVESKLKDGLAKIGGKSEIMDSRKVGPTIANDIKVSAFWSIGLALVIIYIYILIRFRKWQFGIGATVALFHDVLIIIAIYSIFNGLLPFSLDVDQTFIAAILTIMGYSMNDTVVVFDRVREYMGLHHSKNETMGQVINSALNSTLNRTVVTGLCTMLVLIVLFIFGGAILRGFSFALLVGIVVGTYSSLFVATPIVVDFIRKDDKK</sequence>
<dbReference type="NCBIfam" id="TIGR00966">
    <property type="entry name" value="transloc_SecF"/>
    <property type="match status" value="1"/>
</dbReference>
<dbReference type="InterPro" id="IPR055344">
    <property type="entry name" value="SecD_SecF_C_bact"/>
</dbReference>
<accession>A0A2S5A1D3</accession>
<feature type="domain" description="Protein export membrane protein SecD/SecF C-terminal" evidence="11">
    <location>
        <begin position="791"/>
        <end position="984"/>
    </location>
</feature>
<dbReference type="NCBIfam" id="NF009585">
    <property type="entry name" value="PRK13024.1-5"/>
    <property type="match status" value="1"/>
</dbReference>
<comment type="subunit">
    <text evidence="10">Forms a complex with SecD. Part of the essential Sec protein translocation apparatus which comprises SecA, SecYEG and auxiliary proteins SecDF. Other proteins may also be involved.</text>
</comment>
<dbReference type="InterPro" id="IPR054384">
    <property type="entry name" value="SecDF_P1_head"/>
</dbReference>
<feature type="domain" description="Protein translocase subunit SecDF P1" evidence="12">
    <location>
        <begin position="181"/>
        <end position="236"/>
    </location>
</feature>
<feature type="transmembrane region" description="Helical" evidence="9">
    <location>
        <begin position="634"/>
        <end position="658"/>
    </location>
</feature>
<dbReference type="OrthoDB" id="9805019at2"/>
<feature type="transmembrane region" description="Helical" evidence="9">
    <location>
        <begin position="606"/>
        <end position="628"/>
    </location>
</feature>
<dbReference type="GO" id="GO:0006605">
    <property type="term" value="P:protein targeting"/>
    <property type="evidence" value="ECO:0007669"/>
    <property type="project" value="UniProtKB-UniRule"/>
</dbReference>
<evidence type="ECO:0000313" key="14">
    <source>
        <dbReference type="EMBL" id="POY36072.1"/>
    </source>
</evidence>
<dbReference type="Gene3D" id="3.30.1360.200">
    <property type="match status" value="1"/>
</dbReference>
<dbReference type="NCBIfam" id="TIGR00916">
    <property type="entry name" value="2A0604s01"/>
    <property type="match status" value="2"/>
</dbReference>
<dbReference type="GO" id="GO:0005886">
    <property type="term" value="C:plasma membrane"/>
    <property type="evidence" value="ECO:0007669"/>
    <property type="project" value="UniProtKB-SubCell"/>
</dbReference>
<dbReference type="InterPro" id="IPR005791">
    <property type="entry name" value="SecD"/>
</dbReference>
<evidence type="ECO:0000313" key="15">
    <source>
        <dbReference type="Proteomes" id="UP000236893"/>
    </source>
</evidence>
<dbReference type="Pfam" id="PF22599">
    <property type="entry name" value="SecDF_P1_head"/>
    <property type="match status" value="1"/>
</dbReference>
<feature type="transmembrane region" description="Helical" evidence="9">
    <location>
        <begin position="959"/>
        <end position="984"/>
    </location>
</feature>
<feature type="transmembrane region" description="Helical" evidence="9">
    <location>
        <begin position="879"/>
        <end position="900"/>
    </location>
</feature>
<keyword evidence="7 9" id="KW-0811">Translocation</keyword>
<dbReference type="Pfam" id="PF07549">
    <property type="entry name" value="Sec_GG"/>
    <property type="match status" value="2"/>
</dbReference>
<dbReference type="PANTHER" id="PTHR30081">
    <property type="entry name" value="PROTEIN-EXPORT MEMBRANE PROTEIN SEC"/>
    <property type="match status" value="1"/>
</dbReference>
<evidence type="ECO:0000259" key="13">
    <source>
        <dbReference type="Pfam" id="PF22599"/>
    </source>
</evidence>
<dbReference type="GO" id="GO:0065002">
    <property type="term" value="P:intracellular protein transmembrane transport"/>
    <property type="evidence" value="ECO:0007669"/>
    <property type="project" value="UniProtKB-UniRule"/>
</dbReference>
<dbReference type="Pfam" id="PF02355">
    <property type="entry name" value="SecD_SecF_C"/>
    <property type="match status" value="2"/>
</dbReference>
<dbReference type="EMBL" id="PQVF01000008">
    <property type="protein sequence ID" value="POY36072.1"/>
    <property type="molecule type" value="Genomic_DNA"/>
</dbReference>
<comment type="subcellular location">
    <subcellularLocation>
        <location evidence="1 9">Cell membrane</location>
        <topology evidence="1 9">Multi-pass membrane protein</topology>
    </subcellularLocation>
</comment>
<comment type="similarity">
    <text evidence="10">Belongs to the SecD/SecF family. SecF subfamily.</text>
</comment>
<feature type="transmembrane region" description="Helical" evidence="9">
    <location>
        <begin position="537"/>
        <end position="558"/>
    </location>
</feature>
<feature type="transmembrane region" description="Helical" evidence="9">
    <location>
        <begin position="845"/>
        <end position="867"/>
    </location>
</feature>
<evidence type="ECO:0000256" key="3">
    <source>
        <dbReference type="ARBA" id="ARBA00022475"/>
    </source>
</evidence>
<evidence type="ECO:0000256" key="7">
    <source>
        <dbReference type="ARBA" id="ARBA00023010"/>
    </source>
</evidence>
<dbReference type="PRINTS" id="PR01755">
    <property type="entry name" value="SECFTRNLCASE"/>
</dbReference>
<keyword evidence="8 9" id="KW-0472">Membrane</keyword>
<evidence type="ECO:0000259" key="11">
    <source>
        <dbReference type="Pfam" id="PF02355"/>
    </source>
</evidence>
<evidence type="ECO:0000256" key="5">
    <source>
        <dbReference type="ARBA" id="ARBA00022927"/>
    </source>
</evidence>
<evidence type="ECO:0000256" key="8">
    <source>
        <dbReference type="ARBA" id="ARBA00023136"/>
    </source>
</evidence>
<evidence type="ECO:0000256" key="1">
    <source>
        <dbReference type="ARBA" id="ARBA00004651"/>
    </source>
</evidence>
<feature type="domain" description="Protein export membrane protein SecD/SecF C-terminal" evidence="11">
    <location>
        <begin position="491"/>
        <end position="657"/>
    </location>
</feature>
<evidence type="ECO:0000256" key="2">
    <source>
        <dbReference type="ARBA" id="ARBA00022448"/>
    </source>
</evidence>
<comment type="similarity">
    <text evidence="9">Belongs to the SecD/SecF family. SecD subfamily.</text>
</comment>
<keyword evidence="15" id="KW-1185">Reference proteome</keyword>
<evidence type="ECO:0000256" key="9">
    <source>
        <dbReference type="HAMAP-Rule" id="MF_01463"/>
    </source>
</evidence>
<evidence type="ECO:0000256" key="4">
    <source>
        <dbReference type="ARBA" id="ARBA00022692"/>
    </source>
</evidence>
<comment type="caution">
    <text evidence="14">The sequence shown here is derived from an EMBL/GenBank/DDBJ whole genome shotgun (WGS) entry which is preliminary data.</text>
</comment>
<dbReference type="Proteomes" id="UP000236893">
    <property type="component" value="Unassembled WGS sequence"/>
</dbReference>
<organism evidence="14 15">
    <name type="scientific">Solitalea longa</name>
    <dbReference type="NCBI Taxonomy" id="2079460"/>
    <lineage>
        <taxon>Bacteria</taxon>
        <taxon>Pseudomonadati</taxon>
        <taxon>Bacteroidota</taxon>
        <taxon>Sphingobacteriia</taxon>
        <taxon>Sphingobacteriales</taxon>
        <taxon>Sphingobacteriaceae</taxon>
        <taxon>Solitalea</taxon>
    </lineage>
</organism>
<dbReference type="InterPro" id="IPR048631">
    <property type="entry name" value="SecD_1st"/>
</dbReference>
<keyword evidence="6 9" id="KW-1133">Transmembrane helix</keyword>
<dbReference type="GO" id="GO:0015450">
    <property type="term" value="F:protein-transporting ATPase activity"/>
    <property type="evidence" value="ECO:0007669"/>
    <property type="project" value="InterPro"/>
</dbReference>
<gene>
    <name evidence="9" type="primary">secD</name>
    <name evidence="10" type="synonym">secF</name>
    <name evidence="14" type="ORF">C3K47_12805</name>
</gene>